<comment type="catalytic activity">
    <reaction evidence="7">
        <text>feruloyl-polysaccharide + H2O = ferulate + polysaccharide.</text>
        <dbReference type="EC" id="3.1.1.73"/>
    </reaction>
</comment>
<feature type="compositionally biased region" description="Low complexity" evidence="8">
    <location>
        <begin position="81"/>
        <end position="101"/>
    </location>
</feature>
<sequence>MGNDILNEFERLYLLPGVYHCGNGEGPSAIDLVTPMLEWVELGTAPDRVETSTSTNTGGSKFGQWAKSGSGAGLPSGSGSSGPPKRNPETGSSSSGSAASTVTRPVYPYPAVAKYKGTGDMNDAANFEKGKALYSKTTRS</sequence>
<feature type="region of interest" description="Disordered" evidence="8">
    <location>
        <begin position="45"/>
        <end position="103"/>
    </location>
</feature>
<dbReference type="EMBL" id="BSXW01000874">
    <property type="protein sequence ID" value="GMF31020.1"/>
    <property type="molecule type" value="Genomic_DNA"/>
</dbReference>
<keyword evidence="4" id="KW-0732">Signal</keyword>
<dbReference type="Pfam" id="PF07519">
    <property type="entry name" value="Tannase"/>
    <property type="match status" value="1"/>
</dbReference>
<protein>
    <recommendedName>
        <fullName evidence="1">feruloyl esterase</fullName>
        <ecNumber evidence="1">3.1.1.73</ecNumber>
    </recommendedName>
</protein>
<name>A0A9W6UCH4_9STRA</name>
<dbReference type="EC" id="3.1.1.73" evidence="1"/>
<keyword evidence="3" id="KW-0858">Xylan degradation</keyword>
<dbReference type="OrthoDB" id="127118at2759"/>
<dbReference type="InterPro" id="IPR011118">
    <property type="entry name" value="Tannase/feruloyl_esterase"/>
</dbReference>
<evidence type="ECO:0000256" key="7">
    <source>
        <dbReference type="ARBA" id="ARBA00034075"/>
    </source>
</evidence>
<evidence type="ECO:0000256" key="4">
    <source>
        <dbReference type="ARBA" id="ARBA00022729"/>
    </source>
</evidence>
<evidence type="ECO:0000256" key="5">
    <source>
        <dbReference type="ARBA" id="ARBA00022801"/>
    </source>
</evidence>
<evidence type="ECO:0000313" key="10">
    <source>
        <dbReference type="Proteomes" id="UP001165083"/>
    </source>
</evidence>
<keyword evidence="3" id="KW-0624">Polysaccharide degradation</keyword>
<keyword evidence="3" id="KW-0119">Carbohydrate metabolism</keyword>
<dbReference type="GO" id="GO:0045493">
    <property type="term" value="P:xylan catabolic process"/>
    <property type="evidence" value="ECO:0007669"/>
    <property type="project" value="UniProtKB-KW"/>
</dbReference>
<dbReference type="PANTHER" id="PTHR33938">
    <property type="entry name" value="FERULOYL ESTERASE B-RELATED"/>
    <property type="match status" value="1"/>
</dbReference>
<evidence type="ECO:0000313" key="9">
    <source>
        <dbReference type="EMBL" id="GMF31020.1"/>
    </source>
</evidence>
<evidence type="ECO:0000256" key="3">
    <source>
        <dbReference type="ARBA" id="ARBA00022651"/>
    </source>
</evidence>
<dbReference type="AlphaFoldDB" id="A0A9W6UCH4"/>
<dbReference type="GO" id="GO:0030600">
    <property type="term" value="F:feruloyl esterase activity"/>
    <property type="evidence" value="ECO:0007669"/>
    <property type="project" value="UniProtKB-EC"/>
</dbReference>
<keyword evidence="5" id="KW-0378">Hydrolase</keyword>
<keyword evidence="10" id="KW-1185">Reference proteome</keyword>
<keyword evidence="6" id="KW-1015">Disulfide bond</keyword>
<dbReference type="PANTHER" id="PTHR33938:SF15">
    <property type="entry name" value="FERULOYL ESTERASE B-RELATED"/>
    <property type="match status" value="1"/>
</dbReference>
<dbReference type="Proteomes" id="UP001165083">
    <property type="component" value="Unassembled WGS sequence"/>
</dbReference>
<reference evidence="9" key="1">
    <citation type="submission" date="2023-04" db="EMBL/GenBank/DDBJ databases">
        <title>Phytophthora lilii NBRC 32176.</title>
        <authorList>
            <person name="Ichikawa N."/>
            <person name="Sato H."/>
            <person name="Tonouchi N."/>
        </authorList>
    </citation>
    <scope>NUCLEOTIDE SEQUENCE</scope>
    <source>
        <strain evidence="9">NBRC 32176</strain>
    </source>
</reference>
<gene>
    <name evidence="9" type="ORF">Plil01_001326900</name>
</gene>
<evidence type="ECO:0000256" key="2">
    <source>
        <dbReference type="ARBA" id="ARBA00022487"/>
    </source>
</evidence>
<evidence type="ECO:0000256" key="8">
    <source>
        <dbReference type="SAM" id="MobiDB-lite"/>
    </source>
</evidence>
<proteinExistence type="predicted"/>
<feature type="compositionally biased region" description="Gly residues" evidence="8">
    <location>
        <begin position="70"/>
        <end position="80"/>
    </location>
</feature>
<accession>A0A9W6UCH4</accession>
<keyword evidence="2" id="KW-0719">Serine esterase</keyword>
<evidence type="ECO:0000256" key="6">
    <source>
        <dbReference type="ARBA" id="ARBA00023157"/>
    </source>
</evidence>
<comment type="caution">
    <text evidence="9">The sequence shown here is derived from an EMBL/GenBank/DDBJ whole genome shotgun (WGS) entry which is preliminary data.</text>
</comment>
<evidence type="ECO:0000256" key="1">
    <source>
        <dbReference type="ARBA" id="ARBA00013091"/>
    </source>
</evidence>
<organism evidence="9 10">
    <name type="scientific">Phytophthora lilii</name>
    <dbReference type="NCBI Taxonomy" id="2077276"/>
    <lineage>
        <taxon>Eukaryota</taxon>
        <taxon>Sar</taxon>
        <taxon>Stramenopiles</taxon>
        <taxon>Oomycota</taxon>
        <taxon>Peronosporomycetes</taxon>
        <taxon>Peronosporales</taxon>
        <taxon>Peronosporaceae</taxon>
        <taxon>Phytophthora</taxon>
    </lineage>
</organism>